<dbReference type="GO" id="GO:0005737">
    <property type="term" value="C:cytoplasm"/>
    <property type="evidence" value="ECO:0007669"/>
    <property type="project" value="TreeGrafter"/>
</dbReference>
<feature type="domain" description="CobW C-terminal" evidence="8">
    <location>
        <begin position="304"/>
        <end position="388"/>
    </location>
</feature>
<dbReference type="Pfam" id="PF02492">
    <property type="entry name" value="cobW"/>
    <property type="match status" value="1"/>
</dbReference>
<keyword evidence="10" id="KW-1185">Reference proteome</keyword>
<reference evidence="9 10" key="1">
    <citation type="submission" date="2019-08" db="EMBL/GenBank/DDBJ databases">
        <title>In-depth cultivation of the pig gut microbiome towards novel bacterial diversity and tailored functional studies.</title>
        <authorList>
            <person name="Wylensek D."/>
            <person name="Hitch T.C.A."/>
            <person name="Clavel T."/>
        </authorList>
    </citation>
    <scope>NUCLEOTIDE SEQUENCE [LARGE SCALE GENOMIC DNA]</scope>
    <source>
        <strain evidence="9 10">WCA-693-APC-5D-A</strain>
    </source>
</reference>
<feature type="region of interest" description="Disordered" evidence="6">
    <location>
        <begin position="202"/>
        <end position="241"/>
    </location>
</feature>
<name>A0A6I2UEU9_9FIRM</name>
<dbReference type="InterPro" id="IPR011629">
    <property type="entry name" value="CobW-like_C"/>
</dbReference>
<evidence type="ECO:0000256" key="4">
    <source>
        <dbReference type="ARBA" id="ARBA00034320"/>
    </source>
</evidence>
<evidence type="ECO:0000256" key="1">
    <source>
        <dbReference type="ARBA" id="ARBA00022741"/>
    </source>
</evidence>
<evidence type="ECO:0000259" key="7">
    <source>
        <dbReference type="Pfam" id="PF02492"/>
    </source>
</evidence>
<dbReference type="GeneID" id="96777531"/>
<dbReference type="EMBL" id="VUNR01000002">
    <property type="protein sequence ID" value="MSU07622.1"/>
    <property type="molecule type" value="Genomic_DNA"/>
</dbReference>
<comment type="caution">
    <text evidence="9">The sequence shown here is derived from an EMBL/GenBank/DDBJ whole genome shotgun (WGS) entry which is preliminary data.</text>
</comment>
<dbReference type="CDD" id="cd03112">
    <property type="entry name" value="CobW-like"/>
    <property type="match status" value="1"/>
</dbReference>
<dbReference type="Proteomes" id="UP000433181">
    <property type="component" value="Unassembled WGS sequence"/>
</dbReference>
<dbReference type="SUPFAM" id="SSF52540">
    <property type="entry name" value="P-loop containing nucleoside triphosphate hydrolases"/>
    <property type="match status" value="1"/>
</dbReference>
<keyword evidence="2" id="KW-0378">Hydrolase</keyword>
<sequence>MTKINIFSGFLGAGKTTLIQKLISDGFTDKIALIENEFGEIAIDGGFMKEAGVEIKELNSGCICCSLVGDFEQSLKQVMDTYHPERIIIEPSGVGKLSDVKKAVATVLSDDVVLDGSIAVVHAKKCKMYARNYGEFFVDQIAHADCVVLSRSQDVTEKKLAETMEIIRQHNPEAPVVTTPWDELSGSQILAALANSPLLSVSEVEQEQHEHEHDHEHHDHEHGHHDHEHHHHHHEGECHDPECSCHDHEHHHDHEHEHEHEHEHDHDHHHHEGECHDPECSCHDHEHHHDHDHHHHHADDVFGSWGQETTKKYSADELKEILAELVNADEYGVVLRAKGIVKSVNEGEWLHFNYVPGESSVETGAADYTGRFCVIGSRLHEHSLQELFMGKE</sequence>
<comment type="similarity">
    <text evidence="4">Belongs to the SIMIBI class G3E GTPase family. ZNG1 subfamily.</text>
</comment>
<dbReference type="InterPro" id="IPR036627">
    <property type="entry name" value="CobW-likC_sf"/>
</dbReference>
<dbReference type="Gene3D" id="3.40.50.300">
    <property type="entry name" value="P-loop containing nucleotide triphosphate hydrolases"/>
    <property type="match status" value="1"/>
</dbReference>
<dbReference type="InterPro" id="IPR003495">
    <property type="entry name" value="CobW/HypB/UreG_nucleotide-bd"/>
</dbReference>
<dbReference type="InterPro" id="IPR051316">
    <property type="entry name" value="Zinc-reg_GTPase_activator"/>
</dbReference>
<feature type="domain" description="CobW/HypB/UreG nucleotide-binding" evidence="7">
    <location>
        <begin position="5"/>
        <end position="177"/>
    </location>
</feature>
<dbReference type="InterPro" id="IPR027417">
    <property type="entry name" value="P-loop_NTPase"/>
</dbReference>
<evidence type="ECO:0000313" key="10">
    <source>
        <dbReference type="Proteomes" id="UP000433181"/>
    </source>
</evidence>
<evidence type="ECO:0000256" key="6">
    <source>
        <dbReference type="SAM" id="MobiDB-lite"/>
    </source>
</evidence>
<dbReference type="GO" id="GO:0016787">
    <property type="term" value="F:hydrolase activity"/>
    <property type="evidence" value="ECO:0007669"/>
    <property type="project" value="UniProtKB-KW"/>
</dbReference>
<proteinExistence type="inferred from homology"/>
<gene>
    <name evidence="9" type="ORF">FYJ84_01245</name>
</gene>
<organism evidence="9 10">
    <name type="scientific">Anaerovibrio slackiae</name>
    <dbReference type="NCBI Taxonomy" id="2652309"/>
    <lineage>
        <taxon>Bacteria</taxon>
        <taxon>Bacillati</taxon>
        <taxon>Bacillota</taxon>
        <taxon>Negativicutes</taxon>
        <taxon>Selenomonadales</taxon>
        <taxon>Selenomonadaceae</taxon>
        <taxon>Anaerovibrio</taxon>
    </lineage>
</organism>
<dbReference type="PANTHER" id="PTHR13748">
    <property type="entry name" value="COBW-RELATED"/>
    <property type="match status" value="1"/>
</dbReference>
<evidence type="ECO:0000259" key="8">
    <source>
        <dbReference type="Pfam" id="PF07683"/>
    </source>
</evidence>
<evidence type="ECO:0000256" key="2">
    <source>
        <dbReference type="ARBA" id="ARBA00022801"/>
    </source>
</evidence>
<dbReference type="GO" id="GO:0000166">
    <property type="term" value="F:nucleotide binding"/>
    <property type="evidence" value="ECO:0007669"/>
    <property type="project" value="UniProtKB-KW"/>
</dbReference>
<feature type="region of interest" description="Disordered" evidence="6">
    <location>
        <begin position="254"/>
        <end position="278"/>
    </location>
</feature>
<dbReference type="RefSeq" id="WP_154405340.1">
    <property type="nucleotide sequence ID" value="NZ_VUNR01000002.1"/>
</dbReference>
<evidence type="ECO:0000256" key="5">
    <source>
        <dbReference type="ARBA" id="ARBA00049117"/>
    </source>
</evidence>
<keyword evidence="1" id="KW-0547">Nucleotide-binding</keyword>
<evidence type="ECO:0000256" key="3">
    <source>
        <dbReference type="ARBA" id="ARBA00023186"/>
    </source>
</evidence>
<accession>A0A6I2UEU9</accession>
<comment type="catalytic activity">
    <reaction evidence="5">
        <text>GTP + H2O = GDP + phosphate + H(+)</text>
        <dbReference type="Rhea" id="RHEA:19669"/>
        <dbReference type="ChEBI" id="CHEBI:15377"/>
        <dbReference type="ChEBI" id="CHEBI:15378"/>
        <dbReference type="ChEBI" id="CHEBI:37565"/>
        <dbReference type="ChEBI" id="CHEBI:43474"/>
        <dbReference type="ChEBI" id="CHEBI:58189"/>
    </reaction>
    <physiologicalReaction direction="left-to-right" evidence="5">
        <dbReference type="Rhea" id="RHEA:19670"/>
    </physiologicalReaction>
</comment>
<dbReference type="Gene3D" id="3.30.1220.10">
    <property type="entry name" value="CobW-like, C-terminal domain"/>
    <property type="match status" value="1"/>
</dbReference>
<dbReference type="Pfam" id="PF07683">
    <property type="entry name" value="CobW_C"/>
    <property type="match status" value="1"/>
</dbReference>
<dbReference type="AlphaFoldDB" id="A0A6I2UEU9"/>
<protein>
    <submittedName>
        <fullName evidence="9">Cobalamin biosynthesis protein CobW</fullName>
    </submittedName>
</protein>
<evidence type="ECO:0000313" key="9">
    <source>
        <dbReference type="EMBL" id="MSU07622.1"/>
    </source>
</evidence>
<feature type="compositionally biased region" description="Basic and acidic residues" evidence="6">
    <location>
        <begin position="206"/>
        <end position="226"/>
    </location>
</feature>
<keyword evidence="3" id="KW-0143">Chaperone</keyword>
<dbReference type="PANTHER" id="PTHR13748:SF62">
    <property type="entry name" value="COBW DOMAIN-CONTAINING PROTEIN"/>
    <property type="match status" value="1"/>
</dbReference>